<dbReference type="EC" id="1.8.1.7" evidence="7"/>
<dbReference type="SUPFAM" id="SSF51905">
    <property type="entry name" value="FAD/NAD(P)-binding domain"/>
    <property type="match status" value="1"/>
</dbReference>
<dbReference type="Gene3D" id="3.30.390.30">
    <property type="match status" value="1"/>
</dbReference>
<comment type="caution">
    <text evidence="7">The sequence shown here is derived from an EMBL/GenBank/DDBJ whole genome shotgun (WGS) entry which is preliminary data.</text>
</comment>
<evidence type="ECO:0000256" key="3">
    <source>
        <dbReference type="ARBA" id="ARBA00022630"/>
    </source>
</evidence>
<dbReference type="InterPro" id="IPR004099">
    <property type="entry name" value="Pyr_nucl-diS_OxRdtase_dimer"/>
</dbReference>
<protein>
    <submittedName>
        <fullName evidence="7">Glutathione reductase (NADPH)</fullName>
        <ecNumber evidence="7">1.8.1.7</ecNumber>
    </submittedName>
</protein>
<keyword evidence="7" id="KW-0560">Oxidoreductase</keyword>
<evidence type="ECO:0000256" key="1">
    <source>
        <dbReference type="ARBA" id="ARBA00001974"/>
    </source>
</evidence>
<dbReference type="EMBL" id="JAATJH010000001">
    <property type="protein sequence ID" value="NJC25303.1"/>
    <property type="molecule type" value="Genomic_DNA"/>
</dbReference>
<dbReference type="PRINTS" id="PR00411">
    <property type="entry name" value="PNDRDTASEI"/>
</dbReference>
<dbReference type="RefSeq" id="WP_168036062.1">
    <property type="nucleotide sequence ID" value="NZ_JAATJH010000001.1"/>
</dbReference>
<keyword evidence="8" id="KW-1185">Reference proteome</keyword>
<name>A0ABX0X8I3_9BACT</name>
<dbReference type="PIRSF" id="PIRSF000350">
    <property type="entry name" value="Mercury_reductase_MerA"/>
    <property type="match status" value="1"/>
</dbReference>
<evidence type="ECO:0000313" key="8">
    <source>
        <dbReference type="Proteomes" id="UP000770785"/>
    </source>
</evidence>
<feature type="domain" description="FAD/NAD(P)-binding" evidence="6">
    <location>
        <begin position="6"/>
        <end position="322"/>
    </location>
</feature>
<dbReference type="SUPFAM" id="SSF55424">
    <property type="entry name" value="FAD/NAD-linked reductases, dimerisation (C-terminal) domain"/>
    <property type="match status" value="1"/>
</dbReference>
<comment type="cofactor">
    <cofactor evidence="1">
        <name>FAD</name>
        <dbReference type="ChEBI" id="CHEBI:57692"/>
    </cofactor>
</comment>
<sequence>MTHKTYDFFILGCGPAGQSLAISAREAGHSVGITESREYGGTCPIRGCDPKKVFYGAAKAMNGVIRLQGKGFKDKPAVSWPDLQAWKSTFTDPIPPATVKKLTEKGIECLEGAAMFTGPGKINVGDDVTVSATQVVIATGAKPAPLDIPGKEHYLDSAGFLEMEELPKRLLIIGSGYIGSSFAQISATMGAEVTVVASGDSPVDNFDQDLNDLVTKAAEDHGIKFYFNTKAAGIEKAADGSYEVVCEPEDGEQFRVATDQVIHCAGRVPNVKGMGLDKAGIDFDDKGIAVNKKLCTSVSAHYAIGDCANSGLPLTPVATYEARLLADNLFQGKNREVDYLPIPTVAFTLPPITAVGLTVDQANEDERDLTIKFEDTTEWFSNAHVNAVVSAYKLIIDEKEDLIVGAHLLGDHADEVINLFSLAIHQKIKITTLQHLVLAYPSAGADIKKMIG</sequence>
<gene>
    <name evidence="7" type="ORF">GGR27_000784</name>
</gene>
<dbReference type="Gene3D" id="3.50.50.60">
    <property type="entry name" value="FAD/NAD(P)-binding domain"/>
    <property type="match status" value="2"/>
</dbReference>
<comment type="similarity">
    <text evidence="2">Belongs to the class-I pyridine nucleotide-disulfide oxidoreductase family.</text>
</comment>
<keyword evidence="4" id="KW-0274">FAD</keyword>
<dbReference type="Proteomes" id="UP000770785">
    <property type="component" value="Unassembled WGS sequence"/>
</dbReference>
<dbReference type="InterPro" id="IPR001100">
    <property type="entry name" value="Pyr_nuc-diS_OxRdtase"/>
</dbReference>
<reference evidence="7 8" key="1">
    <citation type="submission" date="2020-03" db="EMBL/GenBank/DDBJ databases">
        <title>Genomic Encyclopedia of Type Strains, Phase IV (KMG-IV): sequencing the most valuable type-strain genomes for metagenomic binning, comparative biology and taxonomic classification.</title>
        <authorList>
            <person name="Goeker M."/>
        </authorList>
    </citation>
    <scope>NUCLEOTIDE SEQUENCE [LARGE SCALE GENOMIC DNA]</scope>
    <source>
        <strain evidence="7 8">DSM 105096</strain>
    </source>
</reference>
<dbReference type="InterPro" id="IPR016156">
    <property type="entry name" value="FAD/NAD-linked_Rdtase_dimer_sf"/>
</dbReference>
<dbReference type="Pfam" id="PF07992">
    <property type="entry name" value="Pyr_redox_2"/>
    <property type="match status" value="1"/>
</dbReference>
<proteinExistence type="inferred from homology"/>
<evidence type="ECO:0000259" key="5">
    <source>
        <dbReference type="Pfam" id="PF02852"/>
    </source>
</evidence>
<dbReference type="PANTHER" id="PTHR43014">
    <property type="entry name" value="MERCURIC REDUCTASE"/>
    <property type="match status" value="1"/>
</dbReference>
<evidence type="ECO:0000256" key="2">
    <source>
        <dbReference type="ARBA" id="ARBA00007532"/>
    </source>
</evidence>
<evidence type="ECO:0000256" key="4">
    <source>
        <dbReference type="ARBA" id="ARBA00022827"/>
    </source>
</evidence>
<keyword evidence="3" id="KW-0285">Flavoprotein</keyword>
<feature type="domain" description="Pyridine nucleotide-disulphide oxidoreductase dimerisation" evidence="5">
    <location>
        <begin position="342"/>
        <end position="449"/>
    </location>
</feature>
<evidence type="ECO:0000259" key="6">
    <source>
        <dbReference type="Pfam" id="PF07992"/>
    </source>
</evidence>
<accession>A0ABX0X8I3</accession>
<evidence type="ECO:0000313" key="7">
    <source>
        <dbReference type="EMBL" id="NJC25303.1"/>
    </source>
</evidence>
<dbReference type="InterPro" id="IPR036188">
    <property type="entry name" value="FAD/NAD-bd_sf"/>
</dbReference>
<dbReference type="InterPro" id="IPR023753">
    <property type="entry name" value="FAD/NAD-binding_dom"/>
</dbReference>
<dbReference type="PANTHER" id="PTHR43014:SF5">
    <property type="entry name" value="GLUTATHIONE REDUCTASE (NADPH)"/>
    <property type="match status" value="1"/>
</dbReference>
<dbReference type="Pfam" id="PF02852">
    <property type="entry name" value="Pyr_redox_dim"/>
    <property type="match status" value="1"/>
</dbReference>
<dbReference type="GO" id="GO:0004362">
    <property type="term" value="F:glutathione-disulfide reductase (NADPH) activity"/>
    <property type="evidence" value="ECO:0007669"/>
    <property type="project" value="UniProtKB-EC"/>
</dbReference>
<dbReference type="PRINTS" id="PR00368">
    <property type="entry name" value="FADPNR"/>
</dbReference>
<organism evidence="7 8">
    <name type="scientific">Neolewinella antarctica</name>
    <dbReference type="NCBI Taxonomy" id="442734"/>
    <lineage>
        <taxon>Bacteria</taxon>
        <taxon>Pseudomonadati</taxon>
        <taxon>Bacteroidota</taxon>
        <taxon>Saprospiria</taxon>
        <taxon>Saprospirales</taxon>
        <taxon>Lewinellaceae</taxon>
        <taxon>Neolewinella</taxon>
    </lineage>
</organism>